<proteinExistence type="inferred from homology"/>
<feature type="domain" description="DNA-directed DNA polymerase family B mitochondria/virus" evidence="10">
    <location>
        <begin position="602"/>
        <end position="1040"/>
    </location>
</feature>
<evidence type="ECO:0000256" key="3">
    <source>
        <dbReference type="ARBA" id="ARBA00022679"/>
    </source>
</evidence>
<dbReference type="PANTHER" id="PTHR31511:SF12">
    <property type="entry name" value="RHO TERMINATION FACTOR N-TERMINAL DOMAIN-CONTAINING PROTEIN"/>
    <property type="match status" value="1"/>
</dbReference>
<keyword evidence="3" id="KW-0808">Transferase</keyword>
<dbReference type="GO" id="GO:0042575">
    <property type="term" value="C:DNA polymerase complex"/>
    <property type="evidence" value="ECO:0007669"/>
    <property type="project" value="UniProtKB-ARBA"/>
</dbReference>
<keyword evidence="4" id="KW-0548">Nucleotidyltransferase</keyword>
<dbReference type="InterPro" id="IPR012337">
    <property type="entry name" value="RNaseH-like_sf"/>
</dbReference>
<dbReference type="EC" id="2.7.7.7" evidence="2"/>
<dbReference type="GO" id="GO:0000166">
    <property type="term" value="F:nucleotide binding"/>
    <property type="evidence" value="ECO:0007669"/>
    <property type="project" value="InterPro"/>
</dbReference>
<dbReference type="GO" id="GO:0006260">
    <property type="term" value="P:DNA replication"/>
    <property type="evidence" value="ECO:0007669"/>
    <property type="project" value="UniProtKB-KW"/>
</dbReference>
<dbReference type="Gene3D" id="3.30.420.10">
    <property type="entry name" value="Ribonuclease H-like superfamily/Ribonuclease H"/>
    <property type="match status" value="1"/>
</dbReference>
<feature type="region of interest" description="Disordered" evidence="9">
    <location>
        <begin position="1316"/>
        <end position="1341"/>
    </location>
</feature>
<evidence type="ECO:0000256" key="9">
    <source>
        <dbReference type="SAM" id="MobiDB-lite"/>
    </source>
</evidence>
<dbReference type="PANTHER" id="PTHR31511">
    <property type="entry name" value="PROTEIN CBG23764"/>
    <property type="match status" value="1"/>
</dbReference>
<evidence type="ECO:0000256" key="4">
    <source>
        <dbReference type="ARBA" id="ARBA00022695"/>
    </source>
</evidence>
<dbReference type="SUPFAM" id="SSF56672">
    <property type="entry name" value="DNA/RNA polymerases"/>
    <property type="match status" value="1"/>
</dbReference>
<keyword evidence="6" id="KW-0239">DNA-directed DNA polymerase</keyword>
<dbReference type="GO" id="GO:0003887">
    <property type="term" value="F:DNA-directed DNA polymerase activity"/>
    <property type="evidence" value="ECO:0007669"/>
    <property type="project" value="UniProtKB-KW"/>
</dbReference>
<evidence type="ECO:0000256" key="8">
    <source>
        <dbReference type="ARBA" id="ARBA00049244"/>
    </source>
</evidence>
<name>A0A9P0A0R2_BEMTA</name>
<dbReference type="InterPro" id="IPR043502">
    <property type="entry name" value="DNA/RNA_pol_sf"/>
</dbReference>
<keyword evidence="5" id="KW-0235">DNA replication</keyword>
<protein>
    <recommendedName>
        <fullName evidence="2">DNA-directed DNA polymerase</fullName>
        <ecNumber evidence="2">2.7.7.7</ecNumber>
    </recommendedName>
</protein>
<accession>A0A9P0A0R2</accession>
<comment type="similarity">
    <text evidence="1">Belongs to the DNA polymerase type-B family.</text>
</comment>
<dbReference type="InterPro" id="IPR036397">
    <property type="entry name" value="RNaseH_sf"/>
</dbReference>
<evidence type="ECO:0000313" key="12">
    <source>
        <dbReference type="Proteomes" id="UP001152759"/>
    </source>
</evidence>
<dbReference type="EMBL" id="OU963862">
    <property type="protein sequence ID" value="CAH0381617.1"/>
    <property type="molecule type" value="Genomic_DNA"/>
</dbReference>
<keyword evidence="12" id="KW-1185">Reference proteome</keyword>
<dbReference type="InterPro" id="IPR004868">
    <property type="entry name" value="DNA-dir_DNA_pol_B_mt/vir"/>
</dbReference>
<evidence type="ECO:0000256" key="1">
    <source>
        <dbReference type="ARBA" id="ARBA00005755"/>
    </source>
</evidence>
<evidence type="ECO:0000313" key="11">
    <source>
        <dbReference type="EMBL" id="CAH0381617.1"/>
    </source>
</evidence>
<feature type="compositionally biased region" description="Basic and acidic residues" evidence="9">
    <location>
        <begin position="1316"/>
        <end position="1335"/>
    </location>
</feature>
<organism evidence="11 12">
    <name type="scientific">Bemisia tabaci</name>
    <name type="common">Sweetpotato whitefly</name>
    <name type="synonym">Aleurodes tabaci</name>
    <dbReference type="NCBI Taxonomy" id="7038"/>
    <lineage>
        <taxon>Eukaryota</taxon>
        <taxon>Metazoa</taxon>
        <taxon>Ecdysozoa</taxon>
        <taxon>Arthropoda</taxon>
        <taxon>Hexapoda</taxon>
        <taxon>Insecta</taxon>
        <taxon>Pterygota</taxon>
        <taxon>Neoptera</taxon>
        <taxon>Paraneoptera</taxon>
        <taxon>Hemiptera</taxon>
        <taxon>Sternorrhyncha</taxon>
        <taxon>Aleyrodoidea</taxon>
        <taxon>Aleyrodidae</taxon>
        <taxon>Aleyrodinae</taxon>
        <taxon>Bemisia</taxon>
    </lineage>
</organism>
<dbReference type="Pfam" id="PF03175">
    <property type="entry name" value="DNA_pol_B_2"/>
    <property type="match status" value="1"/>
</dbReference>
<evidence type="ECO:0000256" key="6">
    <source>
        <dbReference type="ARBA" id="ARBA00022932"/>
    </source>
</evidence>
<dbReference type="Proteomes" id="UP001152759">
    <property type="component" value="Chromosome 1"/>
</dbReference>
<keyword evidence="7" id="KW-0238">DNA-binding</keyword>
<evidence type="ECO:0000259" key="10">
    <source>
        <dbReference type="Pfam" id="PF03175"/>
    </source>
</evidence>
<reference evidence="11" key="1">
    <citation type="submission" date="2021-12" db="EMBL/GenBank/DDBJ databases">
        <authorList>
            <person name="King R."/>
        </authorList>
    </citation>
    <scope>NUCLEOTIDE SEQUENCE</scope>
</reference>
<evidence type="ECO:0000256" key="2">
    <source>
        <dbReference type="ARBA" id="ARBA00012417"/>
    </source>
</evidence>
<evidence type="ECO:0000256" key="5">
    <source>
        <dbReference type="ARBA" id="ARBA00022705"/>
    </source>
</evidence>
<evidence type="ECO:0000256" key="7">
    <source>
        <dbReference type="ARBA" id="ARBA00023125"/>
    </source>
</evidence>
<gene>
    <name evidence="11" type="ORF">BEMITA_LOCUS1249</name>
</gene>
<sequence>MSEKVPAIRSVRCKVCDQWYVKGKTNHERSASHLKKIFSIDAPITLVESAFQSRLETYFLKNQDETDIHLENYLNYKMRPMIITKIRETLRIRKSLKVNINVYLEYVKAEDEDQTPEDAETQIKSFKTKNIDFFRHSNLTKKLKQMVEKILAENAEFHMKESGWTLIRIIGTELRINRFNALQRAGSSYIPLPITSKHVVNVKNDDLQCFKYAVLGKHLPPSTRNKNRASKYAPYSEKYDFSCVSFPTPLKEISKFERVNNVSISIFGLDGYDDETDDDNVREDAKFEEIGFGEDYIPAYHNASDCDEEDVDDPSYFVRDKAVEETEKKKKKKKGKMKDVENQTEKPLIYPLRVTDEEKEDHIDLLYYTKGGKSHYCWISNFESLVRSQMTSCEHKAFICKKCFSFYHSEEKLAEHKILCRKLSKDSFLPEYPEDPVLYFENYAKTLKHKYVVYCDFECYLRRMETDLTEDHLKPKKGTNSVVYQHHTPMSYAYMVVSPDPKINTEKPVLYRGDNAHQHFLDAMLELAQRISRRMQIEQDIRMSQESQVAFDSAVSCEMCHVQFSNAIPKVRDHDHQYVDPALSNYRMALCGPCNLKLKHSRTMIVISHNWSYYDGRLVSKAVSGQKLKVTIIPSTEETYISLMIRMEDNFAIKFVDSYRFLAASLDKLVSELPPEAFVRTEKLCETPEQLEMVKRKAVFCYDYVTDESKLQDTKPPPKEAFFNKLKNEGISDEDYHRFCETWRIFGVKDLGSYSDLYLKLDVCLLADIFEEFRSFGLKHYELDCANYLTLPSFAFDAFLKMTDVHIDLFTKEQHDMTLMILNHIRGGISQCMLRHAEANNPLVPETYDPTLPNSYLMYFDVTALYAYTMRQPLPCGSYEWVPEDELKEIDVLKMEDDAETGLILEVDLSYPEHLHHLHSDLPFCCENKVPPRHGSKHVKLLTTLEPKNNYVIHYVALKQALEHGLEITRIHRALKFKQRPYLREFIDLNARLRQEAQGNEFHQSVLKLCSNACYGKFLENPMKRKRIVLATNAKQLSRYVSKAEFIDRTIFDEQLAAVHLHRKKVKFNRPGIVGFSILDLSKTHMYKFHYDVMLKRYPRDNVHICYMDTDSYIYRIVTPDIYADMLENLELYDTSNYPKEHPCYSAKNYKKMGTFKDESKGSPVIVFYGLGAKIYMYRSRIGLDKRAKGVQRSVLKKTIDELDYAKALYQNVDTVRKMRRIQSKKLEMYTIETKKKALSSFDDKRVVLQGNVVTLPYGHIALEARKSFAAHLNDKLGTVVLKSSDPRTRTNFKANLDALERKSLEMRKTWYREEKRANLKRESDDSEGRNEGDTKRHRKV</sequence>
<dbReference type="SUPFAM" id="SSF53098">
    <property type="entry name" value="Ribonuclease H-like"/>
    <property type="match status" value="1"/>
</dbReference>
<dbReference type="GO" id="GO:0003677">
    <property type="term" value="F:DNA binding"/>
    <property type="evidence" value="ECO:0007669"/>
    <property type="project" value="UniProtKB-KW"/>
</dbReference>
<comment type="catalytic activity">
    <reaction evidence="8">
        <text>DNA(n) + a 2'-deoxyribonucleoside 5'-triphosphate = DNA(n+1) + diphosphate</text>
        <dbReference type="Rhea" id="RHEA:22508"/>
        <dbReference type="Rhea" id="RHEA-COMP:17339"/>
        <dbReference type="Rhea" id="RHEA-COMP:17340"/>
        <dbReference type="ChEBI" id="CHEBI:33019"/>
        <dbReference type="ChEBI" id="CHEBI:61560"/>
        <dbReference type="ChEBI" id="CHEBI:173112"/>
        <dbReference type="EC" id="2.7.7.7"/>
    </reaction>
</comment>